<accession>A0ABQ3MU29</accession>
<gene>
    <name evidence="1" type="ORF">GCM10017774_78250</name>
</gene>
<reference evidence="2" key="1">
    <citation type="journal article" date="2019" name="Int. J. Syst. Evol. Microbiol.">
        <title>The Global Catalogue of Microorganisms (GCM) 10K type strain sequencing project: providing services to taxonomists for standard genome sequencing and annotation.</title>
        <authorList>
            <consortium name="The Broad Institute Genomics Platform"/>
            <consortium name="The Broad Institute Genome Sequencing Center for Infectious Disease"/>
            <person name="Wu L."/>
            <person name="Ma J."/>
        </authorList>
    </citation>
    <scope>NUCLEOTIDE SEQUENCE [LARGE SCALE GENOMIC DNA]</scope>
    <source>
        <strain evidence="2">CGMCC 4.7367</strain>
    </source>
</reference>
<dbReference type="RefSeq" id="WP_191304455.1">
    <property type="nucleotide sequence ID" value="NZ_BNAR01000018.1"/>
</dbReference>
<sequence>MNAYAKLPALLRRIDALESGEQLCRTRDCYSRLWLLSEGPVCGFCAYRVRALLMADIRLSMTLAPHTRGLSPFVHISAC</sequence>
<evidence type="ECO:0000313" key="2">
    <source>
        <dbReference type="Proteomes" id="UP000605568"/>
    </source>
</evidence>
<name>A0ABQ3MU29_9PSEU</name>
<dbReference type="Proteomes" id="UP000605568">
    <property type="component" value="Unassembled WGS sequence"/>
</dbReference>
<comment type="caution">
    <text evidence="1">The sequence shown here is derived from an EMBL/GenBank/DDBJ whole genome shotgun (WGS) entry which is preliminary data.</text>
</comment>
<organism evidence="1 2">
    <name type="scientific">Lentzea cavernae</name>
    <dbReference type="NCBI Taxonomy" id="2020703"/>
    <lineage>
        <taxon>Bacteria</taxon>
        <taxon>Bacillati</taxon>
        <taxon>Actinomycetota</taxon>
        <taxon>Actinomycetes</taxon>
        <taxon>Pseudonocardiales</taxon>
        <taxon>Pseudonocardiaceae</taxon>
        <taxon>Lentzea</taxon>
    </lineage>
</organism>
<dbReference type="EMBL" id="BNAR01000018">
    <property type="protein sequence ID" value="GHH57854.1"/>
    <property type="molecule type" value="Genomic_DNA"/>
</dbReference>
<proteinExistence type="predicted"/>
<keyword evidence="2" id="KW-1185">Reference proteome</keyword>
<protein>
    <submittedName>
        <fullName evidence="1">Uncharacterized protein</fullName>
    </submittedName>
</protein>
<evidence type="ECO:0000313" key="1">
    <source>
        <dbReference type="EMBL" id="GHH57854.1"/>
    </source>
</evidence>